<gene>
    <name evidence="1" type="ORF">RhiirA5_404169</name>
</gene>
<evidence type="ECO:0000313" key="2">
    <source>
        <dbReference type="Proteomes" id="UP000232722"/>
    </source>
</evidence>
<dbReference type="Proteomes" id="UP000232722">
    <property type="component" value="Unassembled WGS sequence"/>
</dbReference>
<evidence type="ECO:0000313" key="1">
    <source>
        <dbReference type="EMBL" id="PKB97685.1"/>
    </source>
</evidence>
<reference evidence="1 2" key="1">
    <citation type="submission" date="2016-04" db="EMBL/GenBank/DDBJ databases">
        <title>Genome analyses suggest a sexual origin of heterokaryosis in a supposedly ancient asexual fungus.</title>
        <authorList>
            <person name="Ropars J."/>
            <person name="Sedzielewska K."/>
            <person name="Noel J."/>
            <person name="Charron P."/>
            <person name="Farinelli L."/>
            <person name="Marton T."/>
            <person name="Kruger M."/>
            <person name="Pelin A."/>
            <person name="Brachmann A."/>
            <person name="Corradi N."/>
        </authorList>
    </citation>
    <scope>NUCLEOTIDE SEQUENCE [LARGE SCALE GENOMIC DNA]</scope>
    <source>
        <strain evidence="1 2">A5</strain>
    </source>
</reference>
<dbReference type="EMBL" id="LLXJ01003035">
    <property type="protein sequence ID" value="PKB97685.1"/>
    <property type="molecule type" value="Genomic_DNA"/>
</dbReference>
<sequence>MTEHFELSEFLSSDAPALFHPEAEKEKTLLGQVIKYGGENYLAGFSTRNKLAMRNDEGSTSTLKVEIANRRDIPFVSYDIEEAKENVNKIPIMFFESMDISLMARRQSSPLLVSRYFSIFAFLKMQVFLNSGPK</sequence>
<dbReference type="AlphaFoldDB" id="A0A2N0NT10"/>
<organism evidence="1 2">
    <name type="scientific">Rhizophagus irregularis</name>
    <dbReference type="NCBI Taxonomy" id="588596"/>
    <lineage>
        <taxon>Eukaryota</taxon>
        <taxon>Fungi</taxon>
        <taxon>Fungi incertae sedis</taxon>
        <taxon>Mucoromycota</taxon>
        <taxon>Glomeromycotina</taxon>
        <taxon>Glomeromycetes</taxon>
        <taxon>Glomerales</taxon>
        <taxon>Glomeraceae</taxon>
        <taxon>Rhizophagus</taxon>
    </lineage>
</organism>
<reference evidence="1 2" key="2">
    <citation type="submission" date="2017-09" db="EMBL/GenBank/DDBJ databases">
        <title>Extensive intraspecific genome diversity in a model arbuscular mycorrhizal fungus.</title>
        <authorList>
            <person name="Chen E.C."/>
            <person name="Morin E."/>
            <person name="Beaudet D."/>
            <person name="Noel J."/>
            <person name="Ndikumana S."/>
            <person name="Charron P."/>
            <person name="St-Onge C."/>
            <person name="Giorgi J."/>
            <person name="Grigoriev I.V."/>
            <person name="Roux C."/>
            <person name="Martin F.M."/>
            <person name="Corradi N."/>
        </authorList>
    </citation>
    <scope>NUCLEOTIDE SEQUENCE [LARGE SCALE GENOMIC DNA]</scope>
    <source>
        <strain evidence="1 2">A5</strain>
    </source>
</reference>
<protein>
    <submittedName>
        <fullName evidence="1">Uncharacterized protein</fullName>
    </submittedName>
</protein>
<comment type="caution">
    <text evidence="1">The sequence shown here is derived from an EMBL/GenBank/DDBJ whole genome shotgun (WGS) entry which is preliminary data.</text>
</comment>
<dbReference type="VEuPathDB" id="FungiDB:RhiirA1_478769"/>
<dbReference type="VEuPathDB" id="FungiDB:FUN_018385"/>
<proteinExistence type="predicted"/>
<accession>A0A2N0NT10</accession>
<name>A0A2N0NT10_9GLOM</name>